<sequence length="314" mass="34988">MIEKVIAGVVLFILTSLVAYAFKVRQLYAVVPKLHRKSFLSDRGSVAELVVYNKGTKVEEDISLEIRQEIKCELLASNKSGVSIIDNVLKLDRIHSHSEVSVILLVEGETLSYDDLVLLASKEVKGSFCKKIDEVPPSASKSAVTISFALLVASLFFWGGDAYSYVESKYVKYKYENIYEAGWIELGNYLTSDLSESYSNQEFPLRILGVSVDPKKIKIDYELINKSSLPISASVTDSLFFKVKETDGMPYSSVEVEPLEKGSLSIEYPNSGQERIEITASFRFGDEFIHGSVQEILIKKYNKSMQPTANAAAN</sequence>
<dbReference type="RefSeq" id="WP_130127702.1">
    <property type="nucleotide sequence ID" value="NZ_CBCSDF010000024.1"/>
</dbReference>
<protein>
    <submittedName>
        <fullName evidence="1">Uncharacterized protein</fullName>
    </submittedName>
</protein>
<reference evidence="1" key="1">
    <citation type="submission" date="2019-10" db="EMBL/GenBank/DDBJ databases">
        <authorList>
            <person name="Paulsen S."/>
        </authorList>
    </citation>
    <scope>NUCLEOTIDE SEQUENCE</scope>
    <source>
        <strain evidence="1">LMG 19692</strain>
    </source>
</reference>
<reference evidence="2 4" key="2">
    <citation type="submission" date="2023-10" db="EMBL/GenBank/DDBJ databases">
        <title>To unveil natural product biosynthetic capacity in Pseudoalteromonas.</title>
        <authorList>
            <person name="Wang J."/>
        </authorList>
    </citation>
    <scope>NUCLEOTIDE SEQUENCE [LARGE SCALE GENOMIC DNA]</scope>
    <source>
        <strain evidence="2 4">DSM 15914</strain>
    </source>
</reference>
<organism evidence="1 3">
    <name type="scientific">Pseudoalteromonas maricaloris</name>
    <dbReference type="NCBI Taxonomy" id="184924"/>
    <lineage>
        <taxon>Bacteria</taxon>
        <taxon>Pseudomonadati</taxon>
        <taxon>Pseudomonadota</taxon>
        <taxon>Gammaproteobacteria</taxon>
        <taxon>Alteromonadales</taxon>
        <taxon>Pseudoalteromonadaceae</taxon>
        <taxon>Pseudoalteromonas</taxon>
    </lineage>
</organism>
<dbReference type="Proteomes" id="UP000646877">
    <property type="component" value="Unassembled WGS sequence"/>
</dbReference>
<dbReference type="EMBL" id="WEIA01000022">
    <property type="protein sequence ID" value="NLR24029.1"/>
    <property type="molecule type" value="Genomic_DNA"/>
</dbReference>
<dbReference type="EMBL" id="CP137579">
    <property type="protein sequence ID" value="WOX30933.1"/>
    <property type="molecule type" value="Genomic_DNA"/>
</dbReference>
<gene>
    <name evidence="1" type="ORF">F9Y85_22480</name>
    <name evidence="2" type="ORF">R5H13_23965</name>
</gene>
<evidence type="ECO:0000313" key="1">
    <source>
        <dbReference type="EMBL" id="NLR24029.1"/>
    </source>
</evidence>
<dbReference type="AlphaFoldDB" id="A0A8I2HAC1"/>
<evidence type="ECO:0000313" key="3">
    <source>
        <dbReference type="Proteomes" id="UP000646877"/>
    </source>
</evidence>
<evidence type="ECO:0000313" key="4">
    <source>
        <dbReference type="Proteomes" id="UP001304419"/>
    </source>
</evidence>
<proteinExistence type="predicted"/>
<accession>A0A8I2HAC1</accession>
<name>A0A8I2HAC1_9GAMM</name>
<evidence type="ECO:0000313" key="2">
    <source>
        <dbReference type="EMBL" id="WOX30933.1"/>
    </source>
</evidence>
<keyword evidence="4" id="KW-1185">Reference proteome</keyword>
<dbReference type="Proteomes" id="UP001304419">
    <property type="component" value="Chromosome 2"/>
</dbReference>